<dbReference type="GO" id="GO:0061668">
    <property type="term" value="P:mitochondrial ribosome assembly"/>
    <property type="evidence" value="ECO:0007669"/>
    <property type="project" value="TreeGrafter"/>
</dbReference>
<evidence type="ECO:0000256" key="1">
    <source>
        <dbReference type="ARBA" id="ARBA00004141"/>
    </source>
</evidence>
<dbReference type="InterPro" id="IPR007248">
    <property type="entry name" value="Mpv17_PMP22"/>
</dbReference>
<name>A0AAJ7CE16_CEPCN</name>
<dbReference type="AlphaFoldDB" id="A0AAJ7CE16"/>
<dbReference type="GeneID" id="107273827"/>
<keyword evidence="7" id="KW-1185">Reference proteome</keyword>
<dbReference type="PANTHER" id="PTHR11266">
    <property type="entry name" value="PEROXISOMAL MEMBRANE PROTEIN 2, PXMP2 MPV17"/>
    <property type="match status" value="1"/>
</dbReference>
<evidence type="ECO:0000256" key="5">
    <source>
        <dbReference type="ARBA" id="ARBA00023136"/>
    </source>
</evidence>
<protein>
    <submittedName>
        <fullName evidence="8">Mpv17-like protein 2</fullName>
    </submittedName>
</protein>
<dbReference type="GO" id="GO:0005739">
    <property type="term" value="C:mitochondrion"/>
    <property type="evidence" value="ECO:0007669"/>
    <property type="project" value="TreeGrafter"/>
</dbReference>
<dbReference type="GO" id="GO:0016020">
    <property type="term" value="C:membrane"/>
    <property type="evidence" value="ECO:0007669"/>
    <property type="project" value="UniProtKB-SubCell"/>
</dbReference>
<evidence type="ECO:0000256" key="4">
    <source>
        <dbReference type="ARBA" id="ARBA00022989"/>
    </source>
</evidence>
<keyword evidence="3 6" id="KW-0812">Transmembrane</keyword>
<dbReference type="PANTHER" id="PTHR11266:SF81">
    <property type="entry name" value="GH12661P-RELATED"/>
    <property type="match status" value="1"/>
</dbReference>
<dbReference type="KEGG" id="ccin:107273827"/>
<keyword evidence="5 6" id="KW-0472">Membrane</keyword>
<evidence type="ECO:0000256" key="2">
    <source>
        <dbReference type="ARBA" id="ARBA00006824"/>
    </source>
</evidence>
<evidence type="ECO:0000313" key="7">
    <source>
        <dbReference type="Proteomes" id="UP000694920"/>
    </source>
</evidence>
<organism evidence="7 8">
    <name type="scientific">Cephus cinctus</name>
    <name type="common">Wheat stem sawfly</name>
    <dbReference type="NCBI Taxonomy" id="211228"/>
    <lineage>
        <taxon>Eukaryota</taxon>
        <taxon>Metazoa</taxon>
        <taxon>Ecdysozoa</taxon>
        <taxon>Arthropoda</taxon>
        <taxon>Hexapoda</taxon>
        <taxon>Insecta</taxon>
        <taxon>Pterygota</taxon>
        <taxon>Neoptera</taxon>
        <taxon>Endopterygota</taxon>
        <taxon>Hymenoptera</taxon>
        <taxon>Cephoidea</taxon>
        <taxon>Cephidae</taxon>
        <taxon>Cephus</taxon>
    </lineage>
</organism>
<feature type="transmembrane region" description="Helical" evidence="6">
    <location>
        <begin position="115"/>
        <end position="136"/>
    </location>
</feature>
<gene>
    <name evidence="8" type="primary">LOC107273827</name>
</gene>
<evidence type="ECO:0000313" key="8">
    <source>
        <dbReference type="RefSeq" id="XP_015607859.1"/>
    </source>
</evidence>
<proteinExistence type="inferred from homology"/>
<feature type="transmembrane region" description="Helical" evidence="6">
    <location>
        <begin position="12"/>
        <end position="30"/>
    </location>
</feature>
<reference evidence="8" key="1">
    <citation type="submission" date="2025-08" db="UniProtKB">
        <authorList>
            <consortium name="RefSeq"/>
        </authorList>
    </citation>
    <scope>IDENTIFICATION</scope>
</reference>
<evidence type="ECO:0000256" key="6">
    <source>
        <dbReference type="RuleBase" id="RU363053"/>
    </source>
</evidence>
<dbReference type="Proteomes" id="UP000694920">
    <property type="component" value="Unplaced"/>
</dbReference>
<comment type="subcellular location">
    <subcellularLocation>
        <location evidence="1">Membrane</location>
        <topology evidence="1">Multi-pass membrane protein</topology>
    </subcellularLocation>
</comment>
<feature type="transmembrane region" description="Helical" evidence="6">
    <location>
        <begin position="176"/>
        <end position="194"/>
    </location>
</feature>
<sequence length="204" mass="24121">MGVFHKLFGKYLLATNIVSCGVMMGIGDWLQQRGEHWKRHHLPKYFPTEIVEDEIMKEDLPKKTEDNSSYEHDYMRTRNMVTVGLMQGPFHHYFYAVLDRVLPGRNTSSVMKKTFIDQIVASPTCLAIFFFGIGAMEQRKIEDINDEVKLKFVDTWKVDCCFWPPTQFVNFLFVPVQYRVIYINLMTMIYDIFLSHMKYEAQFD</sequence>
<comment type="similarity">
    <text evidence="2 6">Belongs to the peroxisomal membrane protein PXMP2/4 family.</text>
</comment>
<accession>A0AAJ7CE16</accession>
<dbReference type="Pfam" id="PF04117">
    <property type="entry name" value="Mpv17_PMP22"/>
    <property type="match status" value="1"/>
</dbReference>
<evidence type="ECO:0000256" key="3">
    <source>
        <dbReference type="ARBA" id="ARBA00022692"/>
    </source>
</evidence>
<dbReference type="RefSeq" id="XP_015607859.1">
    <property type="nucleotide sequence ID" value="XM_015752373.2"/>
</dbReference>
<keyword evidence="4 6" id="KW-1133">Transmembrane helix</keyword>